<dbReference type="PROSITE" id="PS51257">
    <property type="entry name" value="PROKAR_LIPOPROTEIN"/>
    <property type="match status" value="1"/>
</dbReference>
<name>A0A6N9HHT8_9BURK</name>
<accession>A0A6N9HHT8</accession>
<keyword evidence="1" id="KW-0732">Signal</keyword>
<dbReference type="InterPro" id="IPR001107">
    <property type="entry name" value="Band_7"/>
</dbReference>
<protein>
    <submittedName>
        <fullName evidence="3">SPFH domain-containing protein</fullName>
    </submittedName>
</protein>
<dbReference type="Pfam" id="PF01145">
    <property type="entry name" value="Band_7"/>
    <property type="match status" value="1"/>
</dbReference>
<feature type="signal peptide" evidence="1">
    <location>
        <begin position="1"/>
        <end position="19"/>
    </location>
</feature>
<organism evidence="3 4">
    <name type="scientific">Pseudoduganella guangdongensis</name>
    <dbReference type="NCBI Taxonomy" id="2692179"/>
    <lineage>
        <taxon>Bacteria</taxon>
        <taxon>Pseudomonadati</taxon>
        <taxon>Pseudomonadota</taxon>
        <taxon>Betaproteobacteria</taxon>
        <taxon>Burkholderiales</taxon>
        <taxon>Oxalobacteraceae</taxon>
        <taxon>Telluria group</taxon>
        <taxon>Pseudoduganella</taxon>
    </lineage>
</organism>
<gene>
    <name evidence="3" type="ORF">GTP41_13150</name>
</gene>
<feature type="domain" description="Band 7" evidence="2">
    <location>
        <begin position="22"/>
        <end position="216"/>
    </location>
</feature>
<dbReference type="AlphaFoldDB" id="A0A6N9HHT8"/>
<dbReference type="Proteomes" id="UP000448575">
    <property type="component" value="Unassembled WGS sequence"/>
</dbReference>
<evidence type="ECO:0000313" key="3">
    <source>
        <dbReference type="EMBL" id="MYN03050.1"/>
    </source>
</evidence>
<evidence type="ECO:0000313" key="4">
    <source>
        <dbReference type="Proteomes" id="UP000448575"/>
    </source>
</evidence>
<dbReference type="RefSeq" id="WP_161026027.1">
    <property type="nucleotide sequence ID" value="NZ_WWCJ01000008.1"/>
</dbReference>
<evidence type="ECO:0000259" key="2">
    <source>
        <dbReference type="Pfam" id="PF01145"/>
    </source>
</evidence>
<proteinExistence type="predicted"/>
<sequence>MKKQSLLLVPVLLSAFALTGCKVIDTGEVGLRVNFDKTVEAEERVAGSFNQVLVGSILTFPIKDVSVDVRDLMPLAADNSTMKDFDLAVIYNITPSAVSDLYINKSRAFHNQDASGDIYLMHAYISQTARNAVYKVARKYEALNMNDNRTQIEQEIQATMIATLNDEKLNGITVSQVRVGSMVPSDAVKQSADNLVRAKNEEKTKEVEVQIARKEAERIAALNANAGAISYMQAQAQMKIAEGIAAGKVQTVVVPYDFKGMVNITSK</sequence>
<evidence type="ECO:0000256" key="1">
    <source>
        <dbReference type="SAM" id="SignalP"/>
    </source>
</evidence>
<dbReference type="EMBL" id="WWCJ01000008">
    <property type="protein sequence ID" value="MYN03050.1"/>
    <property type="molecule type" value="Genomic_DNA"/>
</dbReference>
<comment type="caution">
    <text evidence="3">The sequence shown here is derived from an EMBL/GenBank/DDBJ whole genome shotgun (WGS) entry which is preliminary data.</text>
</comment>
<feature type="chain" id="PRO_5026790957" evidence="1">
    <location>
        <begin position="20"/>
        <end position="267"/>
    </location>
</feature>
<reference evidence="3 4" key="1">
    <citation type="submission" date="2019-12" db="EMBL/GenBank/DDBJ databases">
        <title>Novel species isolated from a subtropical stream in China.</title>
        <authorList>
            <person name="Lu H."/>
        </authorList>
    </citation>
    <scope>NUCLEOTIDE SEQUENCE [LARGE SCALE GENOMIC DNA]</scope>
    <source>
        <strain evidence="3 4">DS3</strain>
    </source>
</reference>
<keyword evidence="4" id="KW-1185">Reference proteome</keyword>